<evidence type="ECO:0000259" key="1">
    <source>
        <dbReference type="Pfam" id="PF01261"/>
    </source>
</evidence>
<dbReference type="RefSeq" id="WP_154417264.1">
    <property type="nucleotide sequence ID" value="NZ_CALXOB010000038.1"/>
</dbReference>
<dbReference type="Proteomes" id="UP000435649">
    <property type="component" value="Unassembled WGS sequence"/>
</dbReference>
<dbReference type="InterPro" id="IPR036237">
    <property type="entry name" value="Xyl_isomerase-like_sf"/>
</dbReference>
<comment type="caution">
    <text evidence="2">The sequence shown here is derived from an EMBL/GenBank/DDBJ whole genome shotgun (WGS) entry which is preliminary data.</text>
</comment>
<dbReference type="InterPro" id="IPR050312">
    <property type="entry name" value="IolE/XylAMocC-like"/>
</dbReference>
<proteinExistence type="predicted"/>
<dbReference type="PANTHER" id="PTHR12110:SF41">
    <property type="entry name" value="INOSOSE DEHYDRATASE"/>
    <property type="match status" value="1"/>
</dbReference>
<keyword evidence="3" id="KW-1185">Reference proteome</keyword>
<name>A0A844G0W6_9BACT</name>
<gene>
    <name evidence="2" type="ORF">FYJ85_05870</name>
</gene>
<keyword evidence="2" id="KW-0413">Isomerase</keyword>
<dbReference type="SUPFAM" id="SSF51658">
    <property type="entry name" value="Xylose isomerase-like"/>
    <property type="match status" value="1"/>
</dbReference>
<accession>A0A844G0W6</accession>
<sequence length="276" mass="30141">MEYGNAAWGLRELPLEEQLKLTQAMGLHLLELSIANYHRDVLQPDASAEQIRQVKALFAQYDVRPDCGATGNDFTAGSAADVRESLDRVKRAADIAAALGVKVLRIFAGFTSDSLVYGERFDRALEALQLAAEHVRGTGVRLAIETHGGVAATGDVLHHSATVTTRIDTMRKLLESLPAAEIGMNYDPANLAAVGDAAPERWFGLFRDRIVLVHLKDFRDVPGGIVPAGCGEGRLDWKALPAVLKEYDGPALIEYELPADVEDGLRRSLRFLKQNQ</sequence>
<organism evidence="2 3">
    <name type="scientific">Victivallis lenta</name>
    <dbReference type="NCBI Taxonomy" id="2606640"/>
    <lineage>
        <taxon>Bacteria</taxon>
        <taxon>Pseudomonadati</taxon>
        <taxon>Lentisphaerota</taxon>
        <taxon>Lentisphaeria</taxon>
        <taxon>Victivallales</taxon>
        <taxon>Victivallaceae</taxon>
        <taxon>Victivallis</taxon>
    </lineage>
</organism>
<feature type="domain" description="Xylose isomerase-like TIM barrel" evidence="1">
    <location>
        <begin position="20"/>
        <end position="274"/>
    </location>
</feature>
<evidence type="ECO:0000313" key="2">
    <source>
        <dbReference type="EMBL" id="MST96572.1"/>
    </source>
</evidence>
<dbReference type="Pfam" id="PF01261">
    <property type="entry name" value="AP_endonuc_2"/>
    <property type="match status" value="1"/>
</dbReference>
<protein>
    <submittedName>
        <fullName evidence="2">Sugar phosphate isomerase/epimerase</fullName>
    </submittedName>
</protein>
<dbReference type="Gene3D" id="3.20.20.150">
    <property type="entry name" value="Divalent-metal-dependent TIM barrel enzymes"/>
    <property type="match status" value="1"/>
</dbReference>
<dbReference type="PANTHER" id="PTHR12110">
    <property type="entry name" value="HYDROXYPYRUVATE ISOMERASE"/>
    <property type="match status" value="1"/>
</dbReference>
<dbReference type="AlphaFoldDB" id="A0A844G0W6"/>
<evidence type="ECO:0000313" key="3">
    <source>
        <dbReference type="Proteomes" id="UP000435649"/>
    </source>
</evidence>
<dbReference type="GO" id="GO:0016853">
    <property type="term" value="F:isomerase activity"/>
    <property type="evidence" value="ECO:0007669"/>
    <property type="project" value="UniProtKB-KW"/>
</dbReference>
<reference evidence="2 3" key="1">
    <citation type="submission" date="2019-08" db="EMBL/GenBank/DDBJ databases">
        <title>In-depth cultivation of the pig gut microbiome towards novel bacterial diversity and tailored functional studies.</title>
        <authorList>
            <person name="Wylensek D."/>
            <person name="Hitch T.C.A."/>
            <person name="Clavel T."/>
        </authorList>
    </citation>
    <scope>NUCLEOTIDE SEQUENCE [LARGE SCALE GENOMIC DNA]</scope>
    <source>
        <strain evidence="2 3">BBE-744-WT-12</strain>
    </source>
</reference>
<dbReference type="InterPro" id="IPR013022">
    <property type="entry name" value="Xyl_isomerase-like_TIM-brl"/>
</dbReference>
<dbReference type="EMBL" id="VUNS01000004">
    <property type="protein sequence ID" value="MST96572.1"/>
    <property type="molecule type" value="Genomic_DNA"/>
</dbReference>